<feature type="compositionally biased region" description="Low complexity" evidence="1">
    <location>
        <begin position="235"/>
        <end position="248"/>
    </location>
</feature>
<feature type="region of interest" description="Disordered" evidence="1">
    <location>
        <begin position="1"/>
        <end position="73"/>
    </location>
</feature>
<dbReference type="Proteomes" id="UP000651452">
    <property type="component" value="Unassembled WGS sequence"/>
</dbReference>
<feature type="region of interest" description="Disordered" evidence="1">
    <location>
        <begin position="472"/>
        <end position="593"/>
    </location>
</feature>
<evidence type="ECO:0000256" key="1">
    <source>
        <dbReference type="SAM" id="MobiDB-lite"/>
    </source>
</evidence>
<feature type="compositionally biased region" description="Polar residues" evidence="1">
    <location>
        <begin position="49"/>
        <end position="63"/>
    </location>
</feature>
<gene>
    <name evidence="2" type="ORF">EKO04_001111</name>
</gene>
<organism evidence="2 3">
    <name type="scientific">Ascochyta lentis</name>
    <dbReference type="NCBI Taxonomy" id="205686"/>
    <lineage>
        <taxon>Eukaryota</taxon>
        <taxon>Fungi</taxon>
        <taxon>Dikarya</taxon>
        <taxon>Ascomycota</taxon>
        <taxon>Pezizomycotina</taxon>
        <taxon>Dothideomycetes</taxon>
        <taxon>Pleosporomycetidae</taxon>
        <taxon>Pleosporales</taxon>
        <taxon>Pleosporineae</taxon>
        <taxon>Didymellaceae</taxon>
        <taxon>Ascochyta</taxon>
    </lineage>
</organism>
<comment type="caution">
    <text evidence="2">The sequence shown here is derived from an EMBL/GenBank/DDBJ whole genome shotgun (WGS) entry which is preliminary data.</text>
</comment>
<feature type="compositionally biased region" description="Low complexity" evidence="1">
    <location>
        <begin position="378"/>
        <end position="393"/>
    </location>
</feature>
<proteinExistence type="predicted"/>
<feature type="region of interest" description="Disordered" evidence="1">
    <location>
        <begin position="421"/>
        <end position="446"/>
    </location>
</feature>
<reference evidence="2" key="1">
    <citation type="submission" date="2018-12" db="EMBL/GenBank/DDBJ databases">
        <authorList>
            <person name="Syme R.A."/>
            <person name="Farfan-Caceres L."/>
            <person name="Lichtenzveig J."/>
        </authorList>
    </citation>
    <scope>NUCLEOTIDE SEQUENCE</scope>
    <source>
        <strain evidence="2">Al4</strain>
    </source>
</reference>
<dbReference type="OrthoDB" id="5402147at2759"/>
<evidence type="ECO:0000313" key="3">
    <source>
        <dbReference type="Proteomes" id="UP000651452"/>
    </source>
</evidence>
<sequence length="593" mass="65412">MAFAQQHRPQTSRQLSFHAPEPAAAVATNSQQLKRRLDESEEWVLFSPTAPSTTARTHTASTERTPRTAGLSRFSEFGSLDTAAHSDQDDDNGTFLGTEEELDSLDDGLHAFHEPSEHALPTSRLQESGDTVLPNHDGLGSFQPDATMQEHMWQFERSPRRRAARRRSSVQRHFTILDDTDEVTQEQERRQRIEKWRLEQSKAVLEEIERETRRRRRMSMATSARSQRDTARQDTASSTSSVARTVTSEQSEGSDEGTENMSFWQRLTTRVIRDLIGLDQDTLSVIFGETLPEEAMTPKAGSPVLSPADRMLQDAVADASAHPEGGWQTRVLERVAQELGVLVHQLSEHPGAFSTYQRAQAAPEYAGLGPAVATDLTSSAPSSSQPSAPSPASVQFAATFPPQQTSHVYSEASLWGIEEEPDEADTMDTSQPDPVAAAQAAAEDATREREYWERDLDVKMIFNFLVKRFTSRRSTPTPTRPVSALAQTADDGAASARRAAMIRQNHPLVSRTTDRGLPTSSSSLSREAKRRDASTTYRTHFNAQSSLRQKTLRSGSSCASHSTKKSKRSGSSQRNYWDLGGSVGSGSVLAGEI</sequence>
<feature type="region of interest" description="Disordered" evidence="1">
    <location>
        <begin position="373"/>
        <end position="394"/>
    </location>
</feature>
<feature type="region of interest" description="Disordered" evidence="1">
    <location>
        <begin position="210"/>
        <end position="260"/>
    </location>
</feature>
<feature type="compositionally biased region" description="Polar residues" evidence="1">
    <location>
        <begin position="534"/>
        <end position="561"/>
    </location>
</feature>
<dbReference type="AlphaFoldDB" id="A0A8H7JAA5"/>
<reference evidence="2" key="2">
    <citation type="submission" date="2020-09" db="EMBL/GenBank/DDBJ databases">
        <title>Reference genome assembly for Australian Ascochyta lentis isolate Al4.</title>
        <authorList>
            <person name="Lee R.C."/>
            <person name="Farfan-Caceres L.M."/>
            <person name="Debler J.W."/>
            <person name="Williams A.H."/>
            <person name="Henares B.M."/>
        </authorList>
    </citation>
    <scope>NUCLEOTIDE SEQUENCE</scope>
    <source>
        <strain evidence="2">Al4</strain>
    </source>
</reference>
<feature type="compositionally biased region" description="Low complexity" evidence="1">
    <location>
        <begin position="472"/>
        <end position="499"/>
    </location>
</feature>
<accession>A0A8H7JAA5</accession>
<keyword evidence="3" id="KW-1185">Reference proteome</keyword>
<protein>
    <submittedName>
        <fullName evidence="2">Uncharacterized protein</fullName>
    </submittedName>
</protein>
<dbReference type="EMBL" id="RZGK01000002">
    <property type="protein sequence ID" value="KAF9700995.1"/>
    <property type="molecule type" value="Genomic_DNA"/>
</dbReference>
<name>A0A8H7JAA5_9PLEO</name>
<evidence type="ECO:0000313" key="2">
    <source>
        <dbReference type="EMBL" id="KAF9700995.1"/>
    </source>
</evidence>